<reference evidence="1" key="1">
    <citation type="submission" date="2020-07" db="EMBL/GenBank/DDBJ databases">
        <title>Multicomponent nature underlies the extraordinary mechanical properties of spider dragline silk.</title>
        <authorList>
            <person name="Kono N."/>
            <person name="Nakamura H."/>
            <person name="Mori M."/>
            <person name="Yoshida Y."/>
            <person name="Ohtoshi R."/>
            <person name="Malay A.D."/>
            <person name="Moran D.A.P."/>
            <person name="Tomita M."/>
            <person name="Numata K."/>
            <person name="Arakawa K."/>
        </authorList>
    </citation>
    <scope>NUCLEOTIDE SEQUENCE</scope>
</reference>
<dbReference type="EMBL" id="BMAO01019802">
    <property type="protein sequence ID" value="GFR32994.1"/>
    <property type="molecule type" value="Genomic_DNA"/>
</dbReference>
<evidence type="ECO:0000313" key="2">
    <source>
        <dbReference type="Proteomes" id="UP000887116"/>
    </source>
</evidence>
<accession>A0A8X6M6D1</accession>
<keyword evidence="2" id="KW-1185">Reference proteome</keyword>
<sequence length="146" mass="17321">MIVEDFIVNVSQDRSLPGFMLGEFYLSYIETSTMLESLRGFYKVINSEKQVSTVFPKMYDTTSKLHTGMNLIDLKRYCIVYKLYKIFIFSVITKYINIYVKEFIASKGIKFILLLKFYCRPDSYSVHMFESTNYVTEFFEPIFIDE</sequence>
<protein>
    <submittedName>
        <fullName evidence="1">Uncharacterized protein</fullName>
    </submittedName>
</protein>
<comment type="caution">
    <text evidence="1">The sequence shown here is derived from an EMBL/GenBank/DDBJ whole genome shotgun (WGS) entry which is preliminary data.</text>
</comment>
<name>A0A8X6M6D1_TRICU</name>
<gene>
    <name evidence="1" type="ORF">TNCT_707141</name>
</gene>
<dbReference type="Proteomes" id="UP000887116">
    <property type="component" value="Unassembled WGS sequence"/>
</dbReference>
<evidence type="ECO:0000313" key="1">
    <source>
        <dbReference type="EMBL" id="GFR32994.1"/>
    </source>
</evidence>
<organism evidence="1 2">
    <name type="scientific">Trichonephila clavata</name>
    <name type="common">Joro spider</name>
    <name type="synonym">Nephila clavata</name>
    <dbReference type="NCBI Taxonomy" id="2740835"/>
    <lineage>
        <taxon>Eukaryota</taxon>
        <taxon>Metazoa</taxon>
        <taxon>Ecdysozoa</taxon>
        <taxon>Arthropoda</taxon>
        <taxon>Chelicerata</taxon>
        <taxon>Arachnida</taxon>
        <taxon>Araneae</taxon>
        <taxon>Araneomorphae</taxon>
        <taxon>Entelegynae</taxon>
        <taxon>Araneoidea</taxon>
        <taxon>Nephilidae</taxon>
        <taxon>Trichonephila</taxon>
    </lineage>
</organism>
<proteinExistence type="predicted"/>
<dbReference type="AlphaFoldDB" id="A0A8X6M6D1"/>